<dbReference type="PANTHER" id="PTHR43179:SF7">
    <property type="entry name" value="RHAMNOSYLTRANSFERASE WBBL"/>
    <property type="match status" value="1"/>
</dbReference>
<dbReference type="EC" id="2.4.-.-" evidence="1"/>
<gene>
    <name evidence="1" type="ORF">QF206_10515</name>
</gene>
<dbReference type="PANTHER" id="PTHR43179">
    <property type="entry name" value="RHAMNOSYLTRANSFERASE WBBL"/>
    <property type="match status" value="1"/>
</dbReference>
<keyword evidence="1" id="KW-0808">Transferase</keyword>
<comment type="caution">
    <text evidence="1">The sequence shown here is derived from an EMBL/GenBank/DDBJ whole genome shotgun (WGS) entry which is preliminary data.</text>
</comment>
<proteinExistence type="predicted"/>
<dbReference type="InterPro" id="IPR029044">
    <property type="entry name" value="Nucleotide-diphossugar_trans"/>
</dbReference>
<dbReference type="Pfam" id="PF13641">
    <property type="entry name" value="Glyco_tranf_2_3"/>
    <property type="match status" value="1"/>
</dbReference>
<evidence type="ECO:0000313" key="1">
    <source>
        <dbReference type="EMBL" id="MDI2099395.1"/>
    </source>
</evidence>
<reference evidence="1 2" key="1">
    <citation type="submission" date="2023-04" db="EMBL/GenBank/DDBJ databases">
        <title>Klugiella caeni sp. nov. isolated from the sludge of biochemical tank.</title>
        <authorList>
            <person name="Geng K."/>
        </authorList>
    </citation>
    <scope>NUCLEOTIDE SEQUENCE [LARGE SCALE GENOMIC DNA]</scope>
    <source>
        <strain evidence="1 2">YN-L-19</strain>
    </source>
</reference>
<name>A0AAW6T6D3_9MICO</name>
<protein>
    <submittedName>
        <fullName evidence="1">Glycosyltransferase family 2 protein</fullName>
        <ecNumber evidence="1">2.4.-.-</ecNumber>
    </submittedName>
</protein>
<dbReference type="SUPFAM" id="SSF53448">
    <property type="entry name" value="Nucleotide-diphospho-sugar transferases"/>
    <property type="match status" value="1"/>
</dbReference>
<evidence type="ECO:0000313" key="2">
    <source>
        <dbReference type="Proteomes" id="UP001321506"/>
    </source>
</evidence>
<keyword evidence="2" id="KW-1185">Reference proteome</keyword>
<dbReference type="CDD" id="cd04186">
    <property type="entry name" value="GT_2_like_c"/>
    <property type="match status" value="1"/>
</dbReference>
<keyword evidence="1" id="KW-0328">Glycosyltransferase</keyword>
<accession>A0AAW6T6D3</accession>
<dbReference type="RefSeq" id="WP_281489179.1">
    <property type="nucleotide sequence ID" value="NZ_JASATX010000004.1"/>
</dbReference>
<dbReference type="Proteomes" id="UP001321506">
    <property type="component" value="Unassembled WGS sequence"/>
</dbReference>
<dbReference type="EMBL" id="JASATX010000004">
    <property type="protein sequence ID" value="MDI2099395.1"/>
    <property type="molecule type" value="Genomic_DNA"/>
</dbReference>
<dbReference type="AlphaFoldDB" id="A0AAW6T6D3"/>
<dbReference type="Gene3D" id="3.90.550.10">
    <property type="entry name" value="Spore Coat Polysaccharide Biosynthesis Protein SpsA, Chain A"/>
    <property type="match status" value="1"/>
</dbReference>
<dbReference type="GO" id="GO:0016757">
    <property type="term" value="F:glycosyltransferase activity"/>
    <property type="evidence" value="ECO:0007669"/>
    <property type="project" value="UniProtKB-KW"/>
</dbReference>
<organism evidence="1 2">
    <name type="scientific">Ruicaihuangia caeni</name>
    <dbReference type="NCBI Taxonomy" id="3042517"/>
    <lineage>
        <taxon>Bacteria</taxon>
        <taxon>Bacillati</taxon>
        <taxon>Actinomycetota</taxon>
        <taxon>Actinomycetes</taxon>
        <taxon>Micrococcales</taxon>
        <taxon>Microbacteriaceae</taxon>
        <taxon>Ruicaihuangia</taxon>
    </lineage>
</organism>
<sequence>MTASSSTPPPRLGVITVGYRSEEELARFLPTVRAATAKPVEVVIADNRPTWSDGRGAVVAATAPSPAHVNATEQLAAASGARYLSIPANPGYGGAINRAVTELPGSVEWMLISNPDVLLEPGAIDALVEVGDTDPSIGAVGPAILNEDGTIYPSARRIPSLRNGVGHALFVNVWPGNRWSRAYLDAPDADSAQRDAGWLSGACVLVRRSVFDSIGGFDDGYFMYFEDVDLGYRIGKAGYRNVYAPQARVLHTGAHSTSGESAAMIDAHHRSAARFLARRYPGALLWPVRAALRVGLWVRSQIAKRRARAAAAD</sequence>